<reference evidence="4" key="1">
    <citation type="submission" date="2020-04" db="EMBL/GenBank/DDBJ databases">
        <title>Genome Assembly and Annotation of Botryosphaeria dothidea sdau 11-99, a Latent Pathogen of Apple Fruit Ring Rot in China.</title>
        <authorList>
            <person name="Yu C."/>
            <person name="Diao Y."/>
            <person name="Lu Q."/>
            <person name="Zhao J."/>
            <person name="Cui S."/>
            <person name="Peng C."/>
            <person name="He B."/>
            <person name="Liu H."/>
        </authorList>
    </citation>
    <scope>NUCLEOTIDE SEQUENCE [LARGE SCALE GENOMIC DNA]</scope>
    <source>
        <strain evidence="4">Sdau11-99</strain>
    </source>
</reference>
<dbReference type="Pfam" id="PF07687">
    <property type="entry name" value="M20_dimer"/>
    <property type="match status" value="1"/>
</dbReference>
<dbReference type="GO" id="GO:0016805">
    <property type="term" value="F:dipeptidase activity"/>
    <property type="evidence" value="ECO:0007669"/>
    <property type="project" value="InterPro"/>
</dbReference>
<comment type="caution">
    <text evidence="4">The sequence shown here is derived from an EMBL/GenBank/DDBJ whole genome shotgun (WGS) entry which is preliminary data.</text>
</comment>
<dbReference type="PANTHER" id="PTHR30575">
    <property type="entry name" value="PEPTIDASE M20"/>
    <property type="match status" value="1"/>
</dbReference>
<evidence type="ECO:0000313" key="5">
    <source>
        <dbReference type="Proteomes" id="UP000572817"/>
    </source>
</evidence>
<keyword evidence="4" id="KW-0378">Hydrolase</keyword>
<evidence type="ECO:0000256" key="2">
    <source>
        <dbReference type="PIRNR" id="PIRNR037226"/>
    </source>
</evidence>
<evidence type="ECO:0000256" key="1">
    <source>
        <dbReference type="ARBA" id="ARBA00006247"/>
    </source>
</evidence>
<organism evidence="4 5">
    <name type="scientific">Botryosphaeria dothidea</name>
    <dbReference type="NCBI Taxonomy" id="55169"/>
    <lineage>
        <taxon>Eukaryota</taxon>
        <taxon>Fungi</taxon>
        <taxon>Dikarya</taxon>
        <taxon>Ascomycota</taxon>
        <taxon>Pezizomycotina</taxon>
        <taxon>Dothideomycetes</taxon>
        <taxon>Dothideomycetes incertae sedis</taxon>
        <taxon>Botryosphaeriales</taxon>
        <taxon>Botryosphaeriaceae</taxon>
        <taxon>Botryosphaeria</taxon>
    </lineage>
</organism>
<dbReference type="GO" id="GO:0004180">
    <property type="term" value="F:carboxypeptidase activity"/>
    <property type="evidence" value="ECO:0007669"/>
    <property type="project" value="UniProtKB-KW"/>
</dbReference>
<comment type="similarity">
    <text evidence="1 2">Belongs to the peptidase M20A family.</text>
</comment>
<accession>A0A8H4IZU9</accession>
<dbReference type="AlphaFoldDB" id="A0A8H4IZU9"/>
<dbReference type="InterPro" id="IPR017439">
    <property type="entry name" value="Amidohydrolase"/>
</dbReference>
<dbReference type="CDD" id="cd05672">
    <property type="entry name" value="M20_ACY1L2-like"/>
    <property type="match status" value="1"/>
</dbReference>
<dbReference type="Gene3D" id="3.40.630.10">
    <property type="entry name" value="Zn peptidases"/>
    <property type="match status" value="1"/>
</dbReference>
<sequence>MAESKLSPEVVEKVCGAIDAASDELRRLNLEIYNNPETKYEEFKALKLLTGWFEGQGWTVKRGVYDIETAFEAQFTVGEGGRTVAYNAEYDALPKIGHACGHNLIATSTLASAIGTAAALNHLNTPGSVLVVGTPAEETGGGKYYMAERGAWRNADACLMTHPMPDFSTPVCSTKASWKFRAFFRGRSAHAAAAPWEGANACDAIVGAYNGLARLRQHLRPGESIQAVILKAGEAPNVIPDYAEGTYSIRAPDSKALRVMQTRVVPVFEGAAAAAGCEVEMAWDALYEDVVTNEALADRYREHMLRRLGVPPEEMVPLKEARVRHEQNGSSDMGNVTYVCPGIQPMFRINATGPPHTKEFQKAAGTAFAHEQALKAGKANALVGVEVVVDDGFFRAVRAEWEDTMTRAGRR</sequence>
<proteinExistence type="inferred from homology"/>
<keyword evidence="4" id="KW-0121">Carboxypeptidase</keyword>
<dbReference type="InterPro" id="IPR002933">
    <property type="entry name" value="Peptidase_M20"/>
</dbReference>
<dbReference type="NCBIfam" id="TIGR01891">
    <property type="entry name" value="amidohydrolases"/>
    <property type="match status" value="1"/>
</dbReference>
<dbReference type="InterPro" id="IPR017144">
    <property type="entry name" value="Xaa-Arg_dipeptidase"/>
</dbReference>
<dbReference type="EMBL" id="WWBZ02000014">
    <property type="protein sequence ID" value="KAF4310596.1"/>
    <property type="molecule type" value="Genomic_DNA"/>
</dbReference>
<evidence type="ECO:0000259" key="3">
    <source>
        <dbReference type="Pfam" id="PF07687"/>
    </source>
</evidence>
<dbReference type="Gene3D" id="3.30.70.360">
    <property type="match status" value="1"/>
</dbReference>
<dbReference type="Pfam" id="PF01546">
    <property type="entry name" value="Peptidase_M20"/>
    <property type="match status" value="1"/>
</dbReference>
<dbReference type="SUPFAM" id="SSF55031">
    <property type="entry name" value="Bacterial exopeptidase dimerisation domain"/>
    <property type="match status" value="1"/>
</dbReference>
<feature type="domain" description="Peptidase M20 dimerisation" evidence="3">
    <location>
        <begin position="174"/>
        <end position="261"/>
    </location>
</feature>
<dbReference type="Proteomes" id="UP000572817">
    <property type="component" value="Unassembled WGS sequence"/>
</dbReference>
<keyword evidence="5" id="KW-1185">Reference proteome</keyword>
<dbReference type="InterPro" id="IPR036264">
    <property type="entry name" value="Bact_exopeptidase_dim_dom"/>
</dbReference>
<dbReference type="PIRSF" id="PIRSF037226">
    <property type="entry name" value="Amidohydrolase_ACY1L2_prd"/>
    <property type="match status" value="1"/>
</dbReference>
<dbReference type="FunFam" id="3.30.70.360:FF:000004">
    <property type="entry name" value="Peptidase M20 domain-containing protein 2"/>
    <property type="match status" value="1"/>
</dbReference>
<dbReference type="SUPFAM" id="SSF53187">
    <property type="entry name" value="Zn-dependent exopeptidases"/>
    <property type="match status" value="1"/>
</dbReference>
<name>A0A8H4IZU9_9PEZI</name>
<dbReference type="InterPro" id="IPR052030">
    <property type="entry name" value="Peptidase_M20/M20A_hydrolases"/>
</dbReference>
<dbReference type="PANTHER" id="PTHR30575:SF0">
    <property type="entry name" value="XAA-ARG DIPEPTIDASE"/>
    <property type="match status" value="1"/>
</dbReference>
<gene>
    <name evidence="4" type="ORF">GTA08_BOTSDO13866</name>
</gene>
<dbReference type="InterPro" id="IPR011650">
    <property type="entry name" value="Peptidase_M20_dimer"/>
</dbReference>
<dbReference type="OrthoDB" id="6119954at2759"/>
<evidence type="ECO:0000313" key="4">
    <source>
        <dbReference type="EMBL" id="KAF4310596.1"/>
    </source>
</evidence>
<keyword evidence="4" id="KW-0645">Protease</keyword>
<protein>
    <recommendedName>
        <fullName evidence="2">Peptidase M20 domain-containing protein 2</fullName>
    </recommendedName>
</protein>